<protein>
    <submittedName>
        <fullName evidence="1">Uncharacterized protein</fullName>
    </submittedName>
</protein>
<sequence length="457" mass="51349">MSVSQLREASQRIVQVDRAFSSPTLPHREVRILDSVRSTTCAEVALLPGGDRGIVLKENGSFDIHDITTGNVLLSAPRIEGSPVTKSFMRLYPTSLYTGHILVNAAVHITGANGLWRDRFNSAEFRVYHYTRTEIRHIWTEECPREMFEGRFAFCQQQSTLLLAQLHAPSDNPGEGSHLELHLRTIYKNGQGDKEILKFRLEIDVEGETHHILNVLVLSPRYLSYEGNREYRIVDTYQARDANGKILTLSPLWKGPPEMTGDATGSSTVARTTLGGETYVRSIIWPWEFEPRVIELPALSDINIVDPAYNVYHISVPEMDPELAHWSFSDIFHHLCFHFNYGFLYWKPSMPSYDALEEQDNLGAFSISHATGTNASSDGAPTLLTGLTRLGRLPTTTPHPEILLGNTTNPQSHARIGTNFTCSSYAGESMDEISGRIIQKQGTCIMLYTFDHQARIE</sequence>
<reference evidence="1" key="1">
    <citation type="journal article" date="2021" name="Environ. Microbiol.">
        <title>Gene family expansions and transcriptome signatures uncover fungal adaptations to wood decay.</title>
        <authorList>
            <person name="Hage H."/>
            <person name="Miyauchi S."/>
            <person name="Viragh M."/>
            <person name="Drula E."/>
            <person name="Min B."/>
            <person name="Chaduli D."/>
            <person name="Navarro D."/>
            <person name="Favel A."/>
            <person name="Norest M."/>
            <person name="Lesage-Meessen L."/>
            <person name="Balint B."/>
            <person name="Merenyi Z."/>
            <person name="de Eugenio L."/>
            <person name="Morin E."/>
            <person name="Martinez A.T."/>
            <person name="Baldrian P."/>
            <person name="Stursova M."/>
            <person name="Martinez M.J."/>
            <person name="Novotny C."/>
            <person name="Magnuson J.K."/>
            <person name="Spatafora J.W."/>
            <person name="Maurice S."/>
            <person name="Pangilinan J."/>
            <person name="Andreopoulos W."/>
            <person name="LaButti K."/>
            <person name="Hundley H."/>
            <person name="Na H."/>
            <person name="Kuo A."/>
            <person name="Barry K."/>
            <person name="Lipzen A."/>
            <person name="Henrissat B."/>
            <person name="Riley R."/>
            <person name="Ahrendt S."/>
            <person name="Nagy L.G."/>
            <person name="Grigoriev I.V."/>
            <person name="Martin F."/>
            <person name="Rosso M.N."/>
        </authorList>
    </citation>
    <scope>NUCLEOTIDE SEQUENCE</scope>
    <source>
        <strain evidence="1">CBS 384.51</strain>
    </source>
</reference>
<name>A0ACB8TYM4_9APHY</name>
<organism evidence="1 2">
    <name type="scientific">Irpex rosettiformis</name>
    <dbReference type="NCBI Taxonomy" id="378272"/>
    <lineage>
        <taxon>Eukaryota</taxon>
        <taxon>Fungi</taxon>
        <taxon>Dikarya</taxon>
        <taxon>Basidiomycota</taxon>
        <taxon>Agaricomycotina</taxon>
        <taxon>Agaricomycetes</taxon>
        <taxon>Polyporales</taxon>
        <taxon>Irpicaceae</taxon>
        <taxon>Irpex</taxon>
    </lineage>
</organism>
<comment type="caution">
    <text evidence="1">The sequence shown here is derived from an EMBL/GenBank/DDBJ whole genome shotgun (WGS) entry which is preliminary data.</text>
</comment>
<keyword evidence="2" id="KW-1185">Reference proteome</keyword>
<evidence type="ECO:0000313" key="2">
    <source>
        <dbReference type="Proteomes" id="UP001055072"/>
    </source>
</evidence>
<accession>A0ACB8TYM4</accession>
<evidence type="ECO:0000313" key="1">
    <source>
        <dbReference type="EMBL" id="KAI0087026.1"/>
    </source>
</evidence>
<dbReference type="Proteomes" id="UP001055072">
    <property type="component" value="Unassembled WGS sequence"/>
</dbReference>
<gene>
    <name evidence="1" type="ORF">BDY19DRAFT_958142</name>
</gene>
<dbReference type="EMBL" id="MU274920">
    <property type="protein sequence ID" value="KAI0087026.1"/>
    <property type="molecule type" value="Genomic_DNA"/>
</dbReference>
<proteinExistence type="predicted"/>